<dbReference type="EMBL" id="JAGQDG010000006">
    <property type="protein sequence ID" value="MBQ0936965.1"/>
    <property type="molecule type" value="Genomic_DNA"/>
</dbReference>
<organism evidence="2 3">
    <name type="scientific">Ideonella paludis</name>
    <dbReference type="NCBI Taxonomy" id="1233411"/>
    <lineage>
        <taxon>Bacteria</taxon>
        <taxon>Pseudomonadati</taxon>
        <taxon>Pseudomonadota</taxon>
        <taxon>Betaproteobacteria</taxon>
        <taxon>Burkholderiales</taxon>
        <taxon>Sphaerotilaceae</taxon>
        <taxon>Ideonella</taxon>
    </lineage>
</organism>
<reference evidence="2 3" key="1">
    <citation type="submission" date="2021-04" db="EMBL/GenBank/DDBJ databases">
        <title>The genome sequence of type strain Ideonella paludis KCTC 32238.</title>
        <authorList>
            <person name="Liu Y."/>
        </authorList>
    </citation>
    <scope>NUCLEOTIDE SEQUENCE [LARGE SCALE GENOMIC DNA]</scope>
    <source>
        <strain evidence="2 3">KCTC 32238</strain>
    </source>
</reference>
<keyword evidence="1" id="KW-0812">Transmembrane</keyword>
<accession>A0ABS5E0P1</accession>
<evidence type="ECO:0000256" key="1">
    <source>
        <dbReference type="SAM" id="Phobius"/>
    </source>
</evidence>
<sequence>MAHDPTPQRRRWLAVLVWAAVAAALLLVAQSYLSPHLVVDLANRVWSCF</sequence>
<keyword evidence="3" id="KW-1185">Reference proteome</keyword>
<protein>
    <submittedName>
        <fullName evidence="2">Uncharacterized protein</fullName>
    </submittedName>
</protein>
<dbReference type="RefSeq" id="WP_210810365.1">
    <property type="nucleotide sequence ID" value="NZ_JAGQDG010000006.1"/>
</dbReference>
<gene>
    <name evidence="2" type="ORF">KAK11_16680</name>
</gene>
<feature type="transmembrane region" description="Helical" evidence="1">
    <location>
        <begin position="12"/>
        <end position="33"/>
    </location>
</feature>
<dbReference type="Proteomes" id="UP000672097">
    <property type="component" value="Unassembled WGS sequence"/>
</dbReference>
<comment type="caution">
    <text evidence="2">The sequence shown here is derived from an EMBL/GenBank/DDBJ whole genome shotgun (WGS) entry which is preliminary data.</text>
</comment>
<evidence type="ECO:0000313" key="3">
    <source>
        <dbReference type="Proteomes" id="UP000672097"/>
    </source>
</evidence>
<keyword evidence="1" id="KW-1133">Transmembrane helix</keyword>
<name>A0ABS5E0P1_9BURK</name>
<keyword evidence="1" id="KW-0472">Membrane</keyword>
<proteinExistence type="predicted"/>
<evidence type="ECO:0000313" key="2">
    <source>
        <dbReference type="EMBL" id="MBQ0936965.1"/>
    </source>
</evidence>